<protein>
    <submittedName>
        <fullName evidence="10">Major facilitator superfamily domain-containing protein</fullName>
    </submittedName>
</protein>
<feature type="transmembrane region" description="Helical" evidence="8">
    <location>
        <begin position="134"/>
        <end position="155"/>
    </location>
</feature>
<evidence type="ECO:0000256" key="5">
    <source>
        <dbReference type="ARBA" id="ARBA00022989"/>
    </source>
</evidence>
<evidence type="ECO:0000256" key="4">
    <source>
        <dbReference type="ARBA" id="ARBA00022692"/>
    </source>
</evidence>
<dbReference type="Gene3D" id="1.20.1250.20">
    <property type="entry name" value="MFS general substrate transporter like domains"/>
    <property type="match status" value="2"/>
</dbReference>
<feature type="transmembrane region" description="Helical" evidence="8">
    <location>
        <begin position="379"/>
        <end position="398"/>
    </location>
</feature>
<feature type="transmembrane region" description="Helical" evidence="8">
    <location>
        <begin position="239"/>
        <end position="258"/>
    </location>
</feature>
<feature type="transmembrane region" description="Helical" evidence="8">
    <location>
        <begin position="79"/>
        <end position="101"/>
    </location>
</feature>
<keyword evidence="6 8" id="KW-0472">Membrane</keyword>
<reference evidence="10 11" key="1">
    <citation type="submission" date="2019-04" db="EMBL/GenBank/DDBJ databases">
        <title>Friends and foes A comparative genomics study of 23 Aspergillus species from section Flavi.</title>
        <authorList>
            <consortium name="DOE Joint Genome Institute"/>
            <person name="Kjaerbolling I."/>
            <person name="Vesth T."/>
            <person name="Frisvad J.C."/>
            <person name="Nybo J.L."/>
            <person name="Theobald S."/>
            <person name="Kildgaard S."/>
            <person name="Isbrandt T."/>
            <person name="Kuo A."/>
            <person name="Sato A."/>
            <person name="Lyhne E.K."/>
            <person name="Kogle M.E."/>
            <person name="Wiebenga A."/>
            <person name="Kun R.S."/>
            <person name="Lubbers R.J."/>
            <person name="Makela M.R."/>
            <person name="Barry K."/>
            <person name="Chovatia M."/>
            <person name="Clum A."/>
            <person name="Daum C."/>
            <person name="Haridas S."/>
            <person name="He G."/>
            <person name="LaButti K."/>
            <person name="Lipzen A."/>
            <person name="Mondo S."/>
            <person name="Riley R."/>
            <person name="Salamov A."/>
            <person name="Simmons B.A."/>
            <person name="Magnuson J.K."/>
            <person name="Henrissat B."/>
            <person name="Mortensen U.H."/>
            <person name="Larsen T.O."/>
            <person name="Devries R.P."/>
            <person name="Grigoriev I.V."/>
            <person name="Machida M."/>
            <person name="Baker S.E."/>
            <person name="Andersen M.R."/>
        </authorList>
    </citation>
    <scope>NUCLEOTIDE SEQUENCE [LARGE SCALE GENOMIC DNA]</scope>
    <source>
        <strain evidence="10 11">CBS 151.66</strain>
    </source>
</reference>
<dbReference type="FunFam" id="1.20.1720.10:FF:000056">
    <property type="entry name" value="MFS transporter, putative"/>
    <property type="match status" value="1"/>
</dbReference>
<dbReference type="InterPro" id="IPR036259">
    <property type="entry name" value="MFS_trans_sf"/>
</dbReference>
<feature type="transmembrane region" description="Helical" evidence="8">
    <location>
        <begin position="198"/>
        <end position="218"/>
    </location>
</feature>
<gene>
    <name evidence="10" type="ORF">BDV29DRAFT_171214</name>
</gene>
<feature type="domain" description="Major facilitator superfamily (MFS) profile" evidence="9">
    <location>
        <begin position="44"/>
        <end position="504"/>
    </location>
</feature>
<dbReference type="FunFam" id="1.20.1250.20:FF:000429">
    <property type="entry name" value="MFS drug efflux transporter, putative"/>
    <property type="match status" value="1"/>
</dbReference>
<dbReference type="PROSITE" id="PS50850">
    <property type="entry name" value="MFS"/>
    <property type="match status" value="1"/>
</dbReference>
<feature type="transmembrane region" description="Helical" evidence="8">
    <location>
        <begin position="353"/>
        <end position="372"/>
    </location>
</feature>
<dbReference type="InterPro" id="IPR011701">
    <property type="entry name" value="MFS"/>
</dbReference>
<feature type="transmembrane region" description="Helical" evidence="8">
    <location>
        <begin position="518"/>
        <end position="536"/>
    </location>
</feature>
<dbReference type="GO" id="GO:0005886">
    <property type="term" value="C:plasma membrane"/>
    <property type="evidence" value="ECO:0007669"/>
    <property type="project" value="TreeGrafter"/>
</dbReference>
<evidence type="ECO:0000256" key="8">
    <source>
        <dbReference type="SAM" id="Phobius"/>
    </source>
</evidence>
<name>A0A5N5X551_9EURO</name>
<evidence type="ECO:0000256" key="6">
    <source>
        <dbReference type="ARBA" id="ARBA00023136"/>
    </source>
</evidence>
<dbReference type="SUPFAM" id="SSF103473">
    <property type="entry name" value="MFS general substrate transporter"/>
    <property type="match status" value="1"/>
</dbReference>
<evidence type="ECO:0000256" key="3">
    <source>
        <dbReference type="ARBA" id="ARBA00022448"/>
    </source>
</evidence>
<comment type="subcellular location">
    <subcellularLocation>
        <location evidence="1">Membrane</location>
        <topology evidence="1">Multi-pass membrane protein</topology>
    </subcellularLocation>
</comment>
<organism evidence="10 11">
    <name type="scientific">Aspergillus leporis</name>
    <dbReference type="NCBI Taxonomy" id="41062"/>
    <lineage>
        <taxon>Eukaryota</taxon>
        <taxon>Fungi</taxon>
        <taxon>Dikarya</taxon>
        <taxon>Ascomycota</taxon>
        <taxon>Pezizomycotina</taxon>
        <taxon>Eurotiomycetes</taxon>
        <taxon>Eurotiomycetidae</taxon>
        <taxon>Eurotiales</taxon>
        <taxon>Aspergillaceae</taxon>
        <taxon>Aspergillus</taxon>
        <taxon>Aspergillus subgen. Circumdati</taxon>
    </lineage>
</organism>
<evidence type="ECO:0000256" key="7">
    <source>
        <dbReference type="SAM" id="MobiDB-lite"/>
    </source>
</evidence>
<feature type="transmembrane region" description="Helical" evidence="8">
    <location>
        <begin position="312"/>
        <end position="333"/>
    </location>
</feature>
<evidence type="ECO:0000256" key="1">
    <source>
        <dbReference type="ARBA" id="ARBA00004141"/>
    </source>
</evidence>
<feature type="region of interest" description="Disordered" evidence="7">
    <location>
        <begin position="1"/>
        <end position="23"/>
    </location>
</feature>
<evidence type="ECO:0000313" key="11">
    <source>
        <dbReference type="Proteomes" id="UP000326565"/>
    </source>
</evidence>
<evidence type="ECO:0000259" key="9">
    <source>
        <dbReference type="PROSITE" id="PS50850"/>
    </source>
</evidence>
<comment type="similarity">
    <text evidence="2">Belongs to the major facilitator superfamily. TCR/Tet family.</text>
</comment>
<dbReference type="PANTHER" id="PTHR23501">
    <property type="entry name" value="MAJOR FACILITATOR SUPERFAMILY"/>
    <property type="match status" value="1"/>
</dbReference>
<accession>A0A5N5X551</accession>
<keyword evidence="5 8" id="KW-1133">Transmembrane helix</keyword>
<dbReference type="EMBL" id="ML732188">
    <property type="protein sequence ID" value="KAB8075888.1"/>
    <property type="molecule type" value="Genomic_DNA"/>
</dbReference>
<evidence type="ECO:0000313" key="10">
    <source>
        <dbReference type="EMBL" id="KAB8075888.1"/>
    </source>
</evidence>
<sequence>MGDPSEENPPTRDHDAEKFVDDSETPVTVDDTQRKVHGLAWFLLVLAIYSSTFLYALDNTIVANIQPAIVNSLNGVDKIAWVGVAFVMASSATLLTILQLFSQFNIKWLYIASIAIFEIGSAMCGAAPTMNILIGGRIVCGIGGVGQYIGVMNFIPRLTSMRERPIYLGAIGITWGAGTVLGPILGGAFTDSSATWRWSFYINLCVGGLFAPVYFFLLPSLSPQPHGISKRDRLRRIDFLGSVLLIGAFVAGVIGLNFAGVEYSWGSPGIIVALVLSGVAFIAFGFQQVYCVATTPQTRLFPVEMVSWRQPLMVMVFICGCAATVCITVPTYMIPLHFQFVSTDSSLQAAVRLLPFVCLLVFACVIGGYLVSQLPFYKPWYLFGGVLCLVGSVLMYRVRLDTHAGAIYGFSALIGLGSGMFSQLGHSVAQAKVPPAQLPAAVAFTTTAQLNGMTFALSLAQCVFLNEAIKRIHHILPDQPHHQIVSAVTGTGSTLVQKLDPQTQRMVIDAIVRSLDQAYILAIVASALVVLLGLAMKWERLILSTAMAG</sequence>
<dbReference type="GO" id="GO:0022857">
    <property type="term" value="F:transmembrane transporter activity"/>
    <property type="evidence" value="ECO:0007669"/>
    <property type="project" value="InterPro"/>
</dbReference>
<proteinExistence type="inferred from homology"/>
<keyword evidence="11" id="KW-1185">Reference proteome</keyword>
<dbReference type="OrthoDB" id="10021397at2759"/>
<dbReference type="AlphaFoldDB" id="A0A5N5X551"/>
<feature type="transmembrane region" description="Helical" evidence="8">
    <location>
        <begin position="167"/>
        <end position="186"/>
    </location>
</feature>
<feature type="transmembrane region" description="Helical" evidence="8">
    <location>
        <begin position="39"/>
        <end position="57"/>
    </location>
</feature>
<dbReference type="Proteomes" id="UP000326565">
    <property type="component" value="Unassembled WGS sequence"/>
</dbReference>
<dbReference type="PANTHER" id="PTHR23501:SF163">
    <property type="entry name" value="EFFLUX PUMP ALNA"/>
    <property type="match status" value="1"/>
</dbReference>
<feature type="transmembrane region" description="Helical" evidence="8">
    <location>
        <begin position="404"/>
        <end position="422"/>
    </location>
</feature>
<keyword evidence="4 8" id="KW-0812">Transmembrane</keyword>
<dbReference type="InterPro" id="IPR020846">
    <property type="entry name" value="MFS_dom"/>
</dbReference>
<dbReference type="Pfam" id="PF07690">
    <property type="entry name" value="MFS_1"/>
    <property type="match status" value="1"/>
</dbReference>
<feature type="compositionally biased region" description="Basic and acidic residues" evidence="7">
    <location>
        <begin position="9"/>
        <end position="21"/>
    </location>
</feature>
<feature type="transmembrane region" description="Helical" evidence="8">
    <location>
        <begin position="108"/>
        <end position="128"/>
    </location>
</feature>
<feature type="transmembrane region" description="Helical" evidence="8">
    <location>
        <begin position="270"/>
        <end position="291"/>
    </location>
</feature>
<evidence type="ECO:0000256" key="2">
    <source>
        <dbReference type="ARBA" id="ARBA00007520"/>
    </source>
</evidence>
<keyword evidence="3" id="KW-0813">Transport</keyword>